<keyword evidence="7" id="KW-0496">Mitochondrion</keyword>
<dbReference type="InterPro" id="IPR018108">
    <property type="entry name" value="MCP_transmembrane"/>
</dbReference>
<feature type="repeat" description="Solcar" evidence="9">
    <location>
        <begin position="117"/>
        <end position="208"/>
    </location>
</feature>
<dbReference type="Pfam" id="PF00153">
    <property type="entry name" value="Mito_carr"/>
    <property type="match status" value="3"/>
</dbReference>
<dbReference type="EMBL" id="JASJQH010000638">
    <property type="protein sequence ID" value="KAK9763437.1"/>
    <property type="molecule type" value="Genomic_DNA"/>
</dbReference>
<dbReference type="Proteomes" id="UP001479436">
    <property type="component" value="Unassembled WGS sequence"/>
</dbReference>
<keyword evidence="3 10" id="KW-0813">Transport</keyword>
<evidence type="ECO:0000256" key="2">
    <source>
        <dbReference type="ARBA" id="ARBA00006375"/>
    </source>
</evidence>
<dbReference type="SUPFAM" id="SSF103506">
    <property type="entry name" value="Mitochondrial carrier"/>
    <property type="match status" value="1"/>
</dbReference>
<keyword evidence="12" id="KW-1185">Reference proteome</keyword>
<sequence length="322" mass="35425">MSKSSINMSSDRSRKKNFSTHLIAGGSAGFVEACICHPLDTVKVFMQLRTNSSAEVRPRSFFGTGVRIVKDEGLLALYRGLGVVVMGIVPKMSIRFSSFELYKSLLANKETGNVSTTSVFVAGLAAGVTESIMVVCPTDVVKIRLQTQHRSKFNLNEIPKYRTGSQTFYTIIREEGIGALYKGVTLTCLRQATNQGVNFTAYQEGKKHLLAYQDISELPSYQALALGGISGAMGPMCNAPIDTIKTRVQKASMVSNESGWAQFTNTTASIIRNEGYRALYKGLTPRLLRVAPGQAITFMVYEKVSQWMDIWPSMLSLKLQTQ</sequence>
<dbReference type="PANTHER" id="PTHR45788">
    <property type="entry name" value="SUCCINATE/FUMARATE MITOCHONDRIAL TRANSPORTER-RELATED"/>
    <property type="match status" value="1"/>
</dbReference>
<dbReference type="PROSITE" id="PS50920">
    <property type="entry name" value="SOLCAR"/>
    <property type="match status" value="3"/>
</dbReference>
<keyword evidence="5" id="KW-0677">Repeat</keyword>
<comment type="similarity">
    <text evidence="2 10">Belongs to the mitochondrial carrier (TC 2.A.29) family.</text>
</comment>
<feature type="repeat" description="Solcar" evidence="9">
    <location>
        <begin position="218"/>
        <end position="307"/>
    </location>
</feature>
<evidence type="ECO:0000313" key="12">
    <source>
        <dbReference type="Proteomes" id="UP001479436"/>
    </source>
</evidence>
<reference evidence="11 12" key="1">
    <citation type="submission" date="2023-04" db="EMBL/GenBank/DDBJ databases">
        <title>Genome of Basidiobolus ranarum AG-B5.</title>
        <authorList>
            <person name="Stajich J.E."/>
            <person name="Carter-House D."/>
            <person name="Gryganskyi A."/>
        </authorList>
    </citation>
    <scope>NUCLEOTIDE SEQUENCE [LARGE SCALE GENOMIC DNA]</scope>
    <source>
        <strain evidence="11 12">AG-B5</strain>
    </source>
</reference>
<accession>A0ABR2WPJ5</accession>
<evidence type="ECO:0000256" key="7">
    <source>
        <dbReference type="ARBA" id="ARBA00023128"/>
    </source>
</evidence>
<dbReference type="InterPro" id="IPR049563">
    <property type="entry name" value="TXTP-like"/>
</dbReference>
<evidence type="ECO:0000256" key="6">
    <source>
        <dbReference type="ARBA" id="ARBA00022989"/>
    </source>
</evidence>
<evidence type="ECO:0000256" key="10">
    <source>
        <dbReference type="RuleBase" id="RU000488"/>
    </source>
</evidence>
<evidence type="ECO:0000256" key="1">
    <source>
        <dbReference type="ARBA" id="ARBA00004225"/>
    </source>
</evidence>
<comment type="subcellular location">
    <subcellularLocation>
        <location evidence="1">Mitochondrion membrane</location>
        <topology evidence="1">Multi-pass membrane protein</topology>
    </subcellularLocation>
</comment>
<dbReference type="PANTHER" id="PTHR45788:SF2">
    <property type="entry name" value="SUCCINATE_FUMARATE MITOCHONDRIAL TRANSPORTER"/>
    <property type="match status" value="1"/>
</dbReference>
<dbReference type="InterPro" id="IPR002067">
    <property type="entry name" value="MCP"/>
</dbReference>
<keyword evidence="4 9" id="KW-0812">Transmembrane</keyword>
<evidence type="ECO:0000256" key="9">
    <source>
        <dbReference type="PROSITE-ProRule" id="PRU00282"/>
    </source>
</evidence>
<protein>
    <submittedName>
        <fullName evidence="11">Mitochondrial succinate-fumarate transporter</fullName>
    </submittedName>
</protein>
<keyword evidence="6" id="KW-1133">Transmembrane helix</keyword>
<evidence type="ECO:0000256" key="8">
    <source>
        <dbReference type="ARBA" id="ARBA00023136"/>
    </source>
</evidence>
<evidence type="ECO:0000256" key="3">
    <source>
        <dbReference type="ARBA" id="ARBA00022448"/>
    </source>
</evidence>
<dbReference type="PRINTS" id="PR00926">
    <property type="entry name" value="MITOCARRIER"/>
</dbReference>
<evidence type="ECO:0000256" key="4">
    <source>
        <dbReference type="ARBA" id="ARBA00022692"/>
    </source>
</evidence>
<keyword evidence="8 9" id="KW-0472">Membrane</keyword>
<feature type="repeat" description="Solcar" evidence="9">
    <location>
        <begin position="16"/>
        <end position="105"/>
    </location>
</feature>
<name>A0ABR2WPJ5_9FUNG</name>
<evidence type="ECO:0000256" key="5">
    <source>
        <dbReference type="ARBA" id="ARBA00022737"/>
    </source>
</evidence>
<dbReference type="Gene3D" id="1.50.40.10">
    <property type="entry name" value="Mitochondrial carrier domain"/>
    <property type="match status" value="1"/>
</dbReference>
<organism evidence="11 12">
    <name type="scientific">Basidiobolus ranarum</name>
    <dbReference type="NCBI Taxonomy" id="34480"/>
    <lineage>
        <taxon>Eukaryota</taxon>
        <taxon>Fungi</taxon>
        <taxon>Fungi incertae sedis</taxon>
        <taxon>Zoopagomycota</taxon>
        <taxon>Entomophthoromycotina</taxon>
        <taxon>Basidiobolomycetes</taxon>
        <taxon>Basidiobolales</taxon>
        <taxon>Basidiobolaceae</taxon>
        <taxon>Basidiobolus</taxon>
    </lineage>
</organism>
<gene>
    <name evidence="11" type="primary">SFC1_2</name>
    <name evidence="11" type="ORF">K7432_009866</name>
</gene>
<dbReference type="InterPro" id="IPR023395">
    <property type="entry name" value="MCP_dom_sf"/>
</dbReference>
<evidence type="ECO:0000313" key="11">
    <source>
        <dbReference type="EMBL" id="KAK9763437.1"/>
    </source>
</evidence>
<comment type="caution">
    <text evidence="11">The sequence shown here is derived from an EMBL/GenBank/DDBJ whole genome shotgun (WGS) entry which is preliminary data.</text>
</comment>
<proteinExistence type="inferred from homology"/>